<evidence type="ECO:0000313" key="2">
    <source>
        <dbReference type="Proteomes" id="UP000251960"/>
    </source>
</evidence>
<name>A0A3L6FC26_MAIZE</name>
<dbReference type="EMBL" id="NCVQ01000004">
    <property type="protein sequence ID" value="PWZ30725.1"/>
    <property type="molecule type" value="Genomic_DNA"/>
</dbReference>
<dbReference type="AlphaFoldDB" id="A0A3L6FC26"/>
<feature type="non-terminal residue" evidence="1">
    <location>
        <position position="1"/>
    </location>
</feature>
<evidence type="ECO:0000313" key="1">
    <source>
        <dbReference type="EMBL" id="PWZ30725.1"/>
    </source>
</evidence>
<dbReference type="Proteomes" id="UP000251960">
    <property type="component" value="Chromosome 3"/>
</dbReference>
<protein>
    <submittedName>
        <fullName evidence="1">Uncharacterized protein</fullName>
    </submittedName>
</protein>
<accession>A0A3L6FC26</accession>
<reference evidence="1 2" key="1">
    <citation type="journal article" date="2018" name="Nat. Genet.">
        <title>Extensive intraspecific gene order and gene structural variations between Mo17 and other maize genomes.</title>
        <authorList>
            <person name="Sun S."/>
            <person name="Zhou Y."/>
            <person name="Chen J."/>
            <person name="Shi J."/>
            <person name="Zhao H."/>
            <person name="Zhao H."/>
            <person name="Song W."/>
            <person name="Zhang M."/>
            <person name="Cui Y."/>
            <person name="Dong X."/>
            <person name="Liu H."/>
            <person name="Ma X."/>
            <person name="Jiao Y."/>
            <person name="Wang B."/>
            <person name="Wei X."/>
            <person name="Stein J.C."/>
            <person name="Glaubitz J.C."/>
            <person name="Lu F."/>
            <person name="Yu G."/>
            <person name="Liang C."/>
            <person name="Fengler K."/>
            <person name="Li B."/>
            <person name="Rafalski A."/>
            <person name="Schnable P.S."/>
            <person name="Ware D.H."/>
            <person name="Buckler E.S."/>
            <person name="Lai J."/>
        </authorList>
    </citation>
    <scope>NUCLEOTIDE SEQUENCE [LARGE SCALE GENOMIC DNA]</scope>
    <source>
        <strain evidence="2">cv. Missouri 17</strain>
        <tissue evidence="1">Seedling</tissue>
    </source>
</reference>
<comment type="caution">
    <text evidence="1">The sequence shown here is derived from an EMBL/GenBank/DDBJ whole genome shotgun (WGS) entry which is preliminary data.</text>
</comment>
<sequence>FQPLIRVLTFKRSLNIV</sequence>
<proteinExistence type="predicted"/>
<organism evidence="1 2">
    <name type="scientific">Zea mays</name>
    <name type="common">Maize</name>
    <dbReference type="NCBI Taxonomy" id="4577"/>
    <lineage>
        <taxon>Eukaryota</taxon>
        <taxon>Viridiplantae</taxon>
        <taxon>Streptophyta</taxon>
        <taxon>Embryophyta</taxon>
        <taxon>Tracheophyta</taxon>
        <taxon>Spermatophyta</taxon>
        <taxon>Magnoliopsida</taxon>
        <taxon>Liliopsida</taxon>
        <taxon>Poales</taxon>
        <taxon>Poaceae</taxon>
        <taxon>PACMAD clade</taxon>
        <taxon>Panicoideae</taxon>
        <taxon>Andropogonodae</taxon>
        <taxon>Andropogoneae</taxon>
        <taxon>Tripsacinae</taxon>
        <taxon>Zea</taxon>
    </lineage>
</organism>
<gene>
    <name evidence="1" type="ORF">Zm00014a_032515</name>
</gene>